<dbReference type="InterPro" id="IPR022655">
    <property type="entry name" value="DUF1553"/>
</dbReference>
<keyword evidence="1 5" id="KW-0349">Heme</keyword>
<evidence type="ECO:0000256" key="6">
    <source>
        <dbReference type="SAM" id="Phobius"/>
    </source>
</evidence>
<dbReference type="SUPFAM" id="SSF49785">
    <property type="entry name" value="Galactose-binding domain-like"/>
    <property type="match status" value="1"/>
</dbReference>
<dbReference type="Pfam" id="PF03422">
    <property type="entry name" value="CBM_6"/>
    <property type="match status" value="1"/>
</dbReference>
<dbReference type="Gene3D" id="1.10.760.10">
    <property type="entry name" value="Cytochrome c-like domain"/>
    <property type="match status" value="1"/>
</dbReference>
<keyword evidence="2 5" id="KW-0479">Metal-binding</keyword>
<evidence type="ECO:0000256" key="5">
    <source>
        <dbReference type="PROSITE-ProRule" id="PRU00433"/>
    </source>
</evidence>
<dbReference type="Pfam" id="PF07583">
    <property type="entry name" value="PSCyt2"/>
    <property type="match status" value="1"/>
</dbReference>
<dbReference type="Pfam" id="PF07635">
    <property type="entry name" value="PSCyt1"/>
    <property type="match status" value="1"/>
</dbReference>
<keyword evidence="9" id="KW-1185">Reference proteome</keyword>
<keyword evidence="3" id="KW-0732">Signal</keyword>
<accession>A0ABT3PQF2</accession>
<evidence type="ECO:0000256" key="4">
    <source>
        <dbReference type="ARBA" id="ARBA00023004"/>
    </source>
</evidence>
<evidence type="ECO:0000256" key="1">
    <source>
        <dbReference type="ARBA" id="ARBA00022617"/>
    </source>
</evidence>
<organism evidence="8 9">
    <name type="scientific">Fodinibius salsisoli</name>
    <dbReference type="NCBI Taxonomy" id="2820877"/>
    <lineage>
        <taxon>Bacteria</taxon>
        <taxon>Pseudomonadati</taxon>
        <taxon>Balneolota</taxon>
        <taxon>Balneolia</taxon>
        <taxon>Balneolales</taxon>
        <taxon>Balneolaceae</taxon>
        <taxon>Fodinibius</taxon>
    </lineage>
</organism>
<dbReference type="InterPro" id="IPR036909">
    <property type="entry name" value="Cyt_c-like_dom_sf"/>
</dbReference>
<keyword evidence="6" id="KW-0812">Transmembrane</keyword>
<sequence>MMGIPSGQKYTVYLFVGLTVLSFGLYIFFGHEEQVDYNRDIKPILNKNCIACHGGVKKSAQFSLLFQKEAYSKNESGERAIVPGNPEESEMIRRITHHDPEVRMPPEGDPLPEDEIELLTEWIEQGAQWGEHWAYQELEDLEPPEVDAEWSNNGIDQFILQKLNEEELNPSPRADKRTLLRRVTLDLTGIPPTQQELETFLDDNSADAYEKVVDRLLASPRYGERWAAMWMDLARYADSKGYEKDGHRSIWQYRDWLIKAFNEDKPFDEFTIEQLAGDLLPNPTKKQLIATAFHRNTMNNDEGGTNDEEFRVAAVIDRVNTTWNVWQGTTMECVQCHAHPYDPIRHEDFYKSYAYFNNSADEDVPSEAPNLRTFTREEDQQRLNEIRQWVNKQIENPKQSKKEVQDFTNLVRLTEPKIHGHSFDQIKKGTITSTNSYLAVKHGGHARLTDVDLTGKDRMFISYRAGRTTGEVEIRKDSLKGESIGLWDIGKDDGPRSFDITSIPIAPQEGKHDLYFVFRDPGNKGYVNNIEWVLFHQSLPGKGKPGYEKAREKFASLLNTNEVIETPVMVELEGNRARTTRIFERGNWMVHGDTVKPGVPEVLNPMPDEYPESRLGLARWLVSKENPLTARVTVNRLWDKLFGTGIVETVSDFGSQGYLPSHPDLLDWLALQLMNKHDWSVKELLKQIVMSATYQQASDTSPELRELDPDNRLLARGPRIRLTAEQLRDQALAVGGLLSDKMYGPSVMPPQPDGLWQVVYSGLEWKTSEGEDKHRRALYTYWRRTNPYPSMVTFDAPSREVCVAQRVNTNTPLQALVTLNDPVFVEAAQGLAERMIKKAPKSTEEQLKTGYRLAMKQDIDPAKLKDLKNLYSDTKAHFQQHPKEAEELMGKKHNVQLATLTVVSSAIMNLDEFMTKS</sequence>
<dbReference type="InterPro" id="IPR005084">
    <property type="entry name" value="CBM6"/>
</dbReference>
<feature type="transmembrane region" description="Helical" evidence="6">
    <location>
        <begin position="12"/>
        <end position="29"/>
    </location>
</feature>
<dbReference type="PANTHER" id="PTHR35889">
    <property type="entry name" value="CYCLOINULO-OLIGOSACCHARIDE FRUCTANOTRANSFERASE-RELATED"/>
    <property type="match status" value="1"/>
</dbReference>
<evidence type="ECO:0000313" key="9">
    <source>
        <dbReference type="Proteomes" id="UP001207918"/>
    </source>
</evidence>
<keyword evidence="6" id="KW-1133">Transmembrane helix</keyword>
<dbReference type="Gene3D" id="2.60.120.260">
    <property type="entry name" value="Galactose-binding domain-like"/>
    <property type="match status" value="1"/>
</dbReference>
<feature type="domain" description="Cytochrome c" evidence="7">
    <location>
        <begin position="19"/>
        <end position="127"/>
    </location>
</feature>
<dbReference type="PROSITE" id="PS51007">
    <property type="entry name" value="CYTC"/>
    <property type="match status" value="1"/>
</dbReference>
<keyword evidence="4 5" id="KW-0408">Iron</keyword>
<evidence type="ECO:0000259" key="7">
    <source>
        <dbReference type="PROSITE" id="PS51007"/>
    </source>
</evidence>
<evidence type="ECO:0000256" key="2">
    <source>
        <dbReference type="ARBA" id="ARBA00022723"/>
    </source>
</evidence>
<dbReference type="SMART" id="SM00606">
    <property type="entry name" value="CBD_IV"/>
    <property type="match status" value="1"/>
</dbReference>
<evidence type="ECO:0000313" key="8">
    <source>
        <dbReference type="EMBL" id="MCW9708080.1"/>
    </source>
</evidence>
<reference evidence="8 9" key="1">
    <citation type="submission" date="2021-03" db="EMBL/GenBank/DDBJ databases">
        <title>Aliifodinibius sp. nov., a new bacterium isolated from saline soil.</title>
        <authorList>
            <person name="Galisteo C."/>
            <person name="De La Haba R."/>
            <person name="Sanchez-Porro C."/>
            <person name="Ventosa A."/>
        </authorList>
    </citation>
    <scope>NUCLEOTIDE SEQUENCE [LARGE SCALE GENOMIC DNA]</scope>
    <source>
        <strain evidence="8 9">1BSP15-2V2</strain>
    </source>
</reference>
<name>A0ABT3PQF2_9BACT</name>
<dbReference type="PANTHER" id="PTHR35889:SF3">
    <property type="entry name" value="F-BOX DOMAIN-CONTAINING PROTEIN"/>
    <property type="match status" value="1"/>
</dbReference>
<dbReference type="InterPro" id="IPR006584">
    <property type="entry name" value="Cellulose-bd_IV"/>
</dbReference>
<dbReference type="CDD" id="cd04084">
    <property type="entry name" value="CBM6_xylanase-like"/>
    <property type="match status" value="1"/>
</dbReference>
<protein>
    <submittedName>
        <fullName evidence="8">DUF1553 domain-containing protein</fullName>
    </submittedName>
</protein>
<dbReference type="InterPro" id="IPR011429">
    <property type="entry name" value="Cyt_c_Planctomycete-type"/>
</dbReference>
<dbReference type="InterPro" id="IPR009056">
    <property type="entry name" value="Cyt_c-like_dom"/>
</dbReference>
<dbReference type="SUPFAM" id="SSF46626">
    <property type="entry name" value="Cytochrome c"/>
    <property type="match status" value="1"/>
</dbReference>
<dbReference type="RefSeq" id="WP_265766866.1">
    <property type="nucleotide sequence ID" value="NZ_JAGGJA010000010.1"/>
</dbReference>
<keyword evidence="6" id="KW-0472">Membrane</keyword>
<dbReference type="Proteomes" id="UP001207918">
    <property type="component" value="Unassembled WGS sequence"/>
</dbReference>
<evidence type="ECO:0000256" key="3">
    <source>
        <dbReference type="ARBA" id="ARBA00022729"/>
    </source>
</evidence>
<proteinExistence type="predicted"/>
<dbReference type="Pfam" id="PF07587">
    <property type="entry name" value="PSD1"/>
    <property type="match status" value="1"/>
</dbReference>
<comment type="caution">
    <text evidence="8">The sequence shown here is derived from an EMBL/GenBank/DDBJ whole genome shotgun (WGS) entry which is preliminary data.</text>
</comment>
<dbReference type="InterPro" id="IPR011444">
    <property type="entry name" value="DUF1549"/>
</dbReference>
<dbReference type="EMBL" id="JAGGJA010000010">
    <property type="protein sequence ID" value="MCW9708080.1"/>
    <property type="molecule type" value="Genomic_DNA"/>
</dbReference>
<dbReference type="InterPro" id="IPR008979">
    <property type="entry name" value="Galactose-bd-like_sf"/>
</dbReference>
<gene>
    <name evidence="8" type="ORF">J6I44_14535</name>
</gene>